<evidence type="ECO:0000313" key="3">
    <source>
        <dbReference type="Proteomes" id="UP000253975"/>
    </source>
</evidence>
<gene>
    <name evidence="2" type="ORF">C1881_03145</name>
</gene>
<sequence>MADNQHSCEIAPGIFLIKVPLPENPLKQLNSYLILDEDRPTLVDVGFNRIECEQALRRALDDFGLDFQDIDVLATHSHPDHVGNLDRIWRPSMRVYAHMHSFEEPRIMNKLQSSTFLPIVDAVTLCAESQRQPSRVFSTDLSAVKGDYPVTYLKDGDIFRRGNYRFQVIETPGHHMTHICLYDEASKIMLTGDHVLERITPNISSFMLETDELGDFLASLRKVRDYDVKLALPGHGEPFSGLARRVDELIAHHEARLTEMEDLVRAGHHDIIDITSNASWKYPNWESWAMEQKFFSLGETLAHLVHDVHCGTIRMIIEGEVVEFYLAE</sequence>
<organism evidence="2 3">
    <name type="scientific">Slackia isoflavoniconvertens</name>
    <dbReference type="NCBI Taxonomy" id="572010"/>
    <lineage>
        <taxon>Bacteria</taxon>
        <taxon>Bacillati</taxon>
        <taxon>Actinomycetota</taxon>
        <taxon>Coriobacteriia</taxon>
        <taxon>Eggerthellales</taxon>
        <taxon>Eggerthellaceae</taxon>
        <taxon>Slackia</taxon>
    </lineage>
</organism>
<dbReference type="SUPFAM" id="SSF56281">
    <property type="entry name" value="Metallo-hydrolase/oxidoreductase"/>
    <property type="match status" value="1"/>
</dbReference>
<dbReference type="Gene3D" id="3.60.15.10">
    <property type="entry name" value="Ribonuclease Z/Hydroxyacylglutathione hydrolase-like"/>
    <property type="match status" value="1"/>
</dbReference>
<dbReference type="RefSeq" id="WP_114615079.1">
    <property type="nucleotide sequence ID" value="NZ_DBFRYF010000038.1"/>
</dbReference>
<evidence type="ECO:0000313" key="2">
    <source>
        <dbReference type="EMBL" id="RDB60343.1"/>
    </source>
</evidence>
<dbReference type="Pfam" id="PF00753">
    <property type="entry name" value="Lactamase_B"/>
    <property type="match status" value="1"/>
</dbReference>
<dbReference type="PANTHER" id="PTHR23131:SF4">
    <property type="entry name" value="METALLO-BETA-LACTAMASE SUPERFAMILY POTEIN"/>
    <property type="match status" value="1"/>
</dbReference>
<dbReference type="PANTHER" id="PTHR23131">
    <property type="entry name" value="ENDORIBONUCLEASE LACTB2"/>
    <property type="match status" value="1"/>
</dbReference>
<dbReference type="SMART" id="SM00849">
    <property type="entry name" value="Lactamase_B"/>
    <property type="match status" value="1"/>
</dbReference>
<dbReference type="EMBL" id="PPTO01000003">
    <property type="protein sequence ID" value="RDB60343.1"/>
    <property type="molecule type" value="Genomic_DNA"/>
</dbReference>
<dbReference type="Proteomes" id="UP000253975">
    <property type="component" value="Unassembled WGS sequence"/>
</dbReference>
<dbReference type="InterPro" id="IPR001279">
    <property type="entry name" value="Metallo-B-lactamas"/>
</dbReference>
<keyword evidence="2" id="KW-0378">Hydrolase</keyword>
<reference evidence="2 3" key="1">
    <citation type="journal article" date="2018" name="Elife">
        <title>Discovery and characterization of a prevalent human gut bacterial enzyme sufficient for the inactivation of a family of plant toxins.</title>
        <authorList>
            <person name="Koppel N."/>
            <person name="Bisanz J.E."/>
            <person name="Pandelia M.E."/>
            <person name="Turnbaugh P.J."/>
            <person name="Balskus E.P."/>
        </authorList>
    </citation>
    <scope>NUCLEOTIDE SEQUENCE [LARGE SCALE GENOMIC DNA]</scope>
    <source>
        <strain evidence="2 3">OB21 GAM31</strain>
    </source>
</reference>
<dbReference type="CDD" id="cd07725">
    <property type="entry name" value="TTHA1429-like_MBL-fold"/>
    <property type="match status" value="1"/>
</dbReference>
<evidence type="ECO:0000259" key="1">
    <source>
        <dbReference type="SMART" id="SM00849"/>
    </source>
</evidence>
<name>A0A369LL77_9ACTN</name>
<proteinExistence type="predicted"/>
<dbReference type="InterPro" id="IPR036866">
    <property type="entry name" value="RibonucZ/Hydroxyglut_hydro"/>
</dbReference>
<accession>A0A369LL77</accession>
<dbReference type="AlphaFoldDB" id="A0A369LL77"/>
<dbReference type="GO" id="GO:0016787">
    <property type="term" value="F:hydrolase activity"/>
    <property type="evidence" value="ECO:0007669"/>
    <property type="project" value="UniProtKB-KW"/>
</dbReference>
<feature type="domain" description="Metallo-beta-lactamase" evidence="1">
    <location>
        <begin position="28"/>
        <end position="235"/>
    </location>
</feature>
<comment type="caution">
    <text evidence="2">The sequence shown here is derived from an EMBL/GenBank/DDBJ whole genome shotgun (WGS) entry which is preliminary data.</text>
</comment>
<dbReference type="InterPro" id="IPR050662">
    <property type="entry name" value="Sec-metab_biosynth-thioest"/>
</dbReference>
<protein>
    <submittedName>
        <fullName evidence="2">MBL fold metallo-hydrolase</fullName>
    </submittedName>
</protein>